<dbReference type="InterPro" id="IPR003673">
    <property type="entry name" value="CoA-Trfase_fam_III"/>
</dbReference>
<dbReference type="Gene3D" id="3.40.50.10540">
    <property type="entry name" value="Crotonobetainyl-coa:carnitine coa-transferase, domain 1"/>
    <property type="match status" value="1"/>
</dbReference>
<reference evidence="2 3" key="1">
    <citation type="submission" date="2018-01" db="EMBL/GenBank/DDBJ databases">
        <authorList>
            <person name="Clerissi C."/>
        </authorList>
    </citation>
    <scope>NUCLEOTIDE SEQUENCE [LARGE SCALE GENOMIC DNA]</scope>
    <source>
        <strain evidence="2">Cupriavidus taiwanensis STM 6021</strain>
    </source>
</reference>
<dbReference type="Proteomes" id="UP000257139">
    <property type="component" value="Unassembled WGS sequence"/>
</dbReference>
<comment type="caution">
    <text evidence="2">The sequence shown here is derived from an EMBL/GenBank/DDBJ whole genome shotgun (WGS) entry which is preliminary data.</text>
</comment>
<evidence type="ECO:0000313" key="2">
    <source>
        <dbReference type="EMBL" id="SPC25562.1"/>
    </source>
</evidence>
<dbReference type="PANTHER" id="PTHR48207">
    <property type="entry name" value="SUCCINATE--HYDROXYMETHYLGLUTARATE COA-TRANSFERASE"/>
    <property type="match status" value="1"/>
</dbReference>
<sequence length="142" mass="15370">MFKRLCDAMDAADLWGTPGYATEELRSKNRKALNVELSRKTLARTSDDWLEIFERGSVAAGPINTMDKVFDDPQIKHLGVAQTLAHPTLGSVCVVGQPFALTRTPPQMRNAAPARGEHTEELLASLGIPLADISALRASGTI</sequence>
<dbReference type="InterPro" id="IPR023606">
    <property type="entry name" value="CoA-Trfase_III_dom_1_sf"/>
</dbReference>
<dbReference type="AlphaFoldDB" id="A0A7Z7NQ47"/>
<dbReference type="SUPFAM" id="SSF89796">
    <property type="entry name" value="CoA-transferase family III (CaiB/BaiF)"/>
    <property type="match status" value="1"/>
</dbReference>
<keyword evidence="1 2" id="KW-0808">Transferase</keyword>
<dbReference type="InterPro" id="IPR044855">
    <property type="entry name" value="CoA-Trfase_III_dom3_sf"/>
</dbReference>
<dbReference type="Pfam" id="PF02515">
    <property type="entry name" value="CoA_transf_3"/>
    <property type="match status" value="1"/>
</dbReference>
<dbReference type="PANTHER" id="PTHR48207:SF3">
    <property type="entry name" value="SUCCINATE--HYDROXYMETHYLGLUTARATE COA-TRANSFERASE"/>
    <property type="match status" value="1"/>
</dbReference>
<evidence type="ECO:0000313" key="3">
    <source>
        <dbReference type="Proteomes" id="UP000257139"/>
    </source>
</evidence>
<evidence type="ECO:0000256" key="1">
    <source>
        <dbReference type="ARBA" id="ARBA00022679"/>
    </source>
</evidence>
<name>A0A7Z7NQ47_9BURK</name>
<organism evidence="2 3">
    <name type="scientific">Cupriavidus taiwanensis</name>
    <dbReference type="NCBI Taxonomy" id="164546"/>
    <lineage>
        <taxon>Bacteria</taxon>
        <taxon>Pseudomonadati</taxon>
        <taxon>Pseudomonadota</taxon>
        <taxon>Betaproteobacteria</taxon>
        <taxon>Burkholderiales</taxon>
        <taxon>Burkholderiaceae</taxon>
        <taxon>Cupriavidus</taxon>
    </lineage>
</organism>
<accession>A0A7Z7NQ47</accession>
<dbReference type="EMBL" id="OGUU01000045">
    <property type="protein sequence ID" value="SPC25562.1"/>
    <property type="molecule type" value="Genomic_DNA"/>
</dbReference>
<gene>
    <name evidence="2" type="ORF">CBM2594_U10063</name>
</gene>
<dbReference type="GO" id="GO:0008410">
    <property type="term" value="F:CoA-transferase activity"/>
    <property type="evidence" value="ECO:0007669"/>
    <property type="project" value="TreeGrafter"/>
</dbReference>
<proteinExistence type="predicted"/>
<protein>
    <submittedName>
        <fullName evidence="2">Acyl-CoA transferase/carnitine dehydratase</fullName>
    </submittedName>
</protein>
<dbReference type="InterPro" id="IPR050483">
    <property type="entry name" value="CoA-transferase_III_domain"/>
</dbReference>
<dbReference type="Gene3D" id="3.30.1540.10">
    <property type="entry name" value="formyl-coa transferase, domain 3"/>
    <property type="match status" value="1"/>
</dbReference>